<comment type="caution">
    <text evidence="1">The sequence shown here is derived from an EMBL/GenBank/DDBJ whole genome shotgun (WGS) entry which is preliminary data.</text>
</comment>
<evidence type="ECO:0000313" key="1">
    <source>
        <dbReference type="EMBL" id="MDN7570909.1"/>
    </source>
</evidence>
<gene>
    <name evidence="1" type="ORF">QZM56_41235</name>
</gene>
<organism evidence="1 2">
    <name type="scientific">Burkholderia contaminans</name>
    <dbReference type="NCBI Taxonomy" id="488447"/>
    <lineage>
        <taxon>Bacteria</taxon>
        <taxon>Pseudomonadati</taxon>
        <taxon>Pseudomonadota</taxon>
        <taxon>Betaproteobacteria</taxon>
        <taxon>Burkholderiales</taxon>
        <taxon>Burkholderiaceae</taxon>
        <taxon>Burkholderia</taxon>
        <taxon>Burkholderia cepacia complex</taxon>
    </lineage>
</organism>
<protein>
    <submittedName>
        <fullName evidence="1">Uncharacterized protein</fullName>
    </submittedName>
</protein>
<reference evidence="1" key="1">
    <citation type="submission" date="2023-07" db="EMBL/GenBank/DDBJ databases">
        <title>A collection of bacterial strains from the Burkholderia cepacia Research Laboratory and Repository.</title>
        <authorList>
            <person name="Lipuma J."/>
            <person name="Spilker T."/>
            <person name="Caverly L."/>
        </authorList>
    </citation>
    <scope>NUCLEOTIDE SEQUENCE</scope>
    <source>
        <strain evidence="1">AU44979</strain>
    </source>
</reference>
<proteinExistence type="predicted"/>
<evidence type="ECO:0000313" key="2">
    <source>
        <dbReference type="Proteomes" id="UP001172109"/>
    </source>
</evidence>
<dbReference type="Proteomes" id="UP001172109">
    <property type="component" value="Unassembled WGS sequence"/>
</dbReference>
<feature type="non-terminal residue" evidence="1">
    <location>
        <position position="1"/>
    </location>
</feature>
<sequence>CHPCVAALRLPGRMAVEQVARWPWNAWPDESGLGGRMAWNPQSGVADMANPWGTVQKHSILHQEMPGEKFRIADAAFFADMP</sequence>
<accession>A0AAP4REB1</accession>
<dbReference type="EMBL" id="JAUJQS010000084">
    <property type="protein sequence ID" value="MDN7570909.1"/>
    <property type="molecule type" value="Genomic_DNA"/>
</dbReference>
<dbReference type="AlphaFoldDB" id="A0AAP4REB1"/>
<dbReference type="RefSeq" id="WP_301790504.1">
    <property type="nucleotide sequence ID" value="NZ_JAUJQS010000084.1"/>
</dbReference>
<name>A0AAP4REB1_9BURK</name>